<keyword evidence="2" id="KW-1185">Reference proteome</keyword>
<evidence type="ECO:0000313" key="2">
    <source>
        <dbReference type="Proteomes" id="UP001500618"/>
    </source>
</evidence>
<reference evidence="2" key="1">
    <citation type="journal article" date="2019" name="Int. J. Syst. Evol. Microbiol.">
        <title>The Global Catalogue of Microorganisms (GCM) 10K type strain sequencing project: providing services to taxonomists for standard genome sequencing and annotation.</title>
        <authorList>
            <consortium name="The Broad Institute Genomics Platform"/>
            <consortium name="The Broad Institute Genome Sequencing Center for Infectious Disease"/>
            <person name="Wu L."/>
            <person name="Ma J."/>
        </authorList>
    </citation>
    <scope>NUCLEOTIDE SEQUENCE [LARGE SCALE GENOMIC DNA]</scope>
    <source>
        <strain evidence="2">JCM 14718</strain>
    </source>
</reference>
<accession>A0ABP4V525</accession>
<proteinExistence type="predicted"/>
<name>A0ABP4V525_9ACTN</name>
<comment type="caution">
    <text evidence="1">The sequence shown here is derived from an EMBL/GenBank/DDBJ whole genome shotgun (WGS) entry which is preliminary data.</text>
</comment>
<organism evidence="1 2">
    <name type="scientific">Fodinicola feengrottensis</name>
    <dbReference type="NCBI Taxonomy" id="435914"/>
    <lineage>
        <taxon>Bacteria</taxon>
        <taxon>Bacillati</taxon>
        <taxon>Actinomycetota</taxon>
        <taxon>Actinomycetes</taxon>
        <taxon>Mycobacteriales</taxon>
        <taxon>Fodinicola</taxon>
    </lineage>
</organism>
<dbReference type="EMBL" id="BAAANY010000040">
    <property type="protein sequence ID" value="GAA1715465.1"/>
    <property type="molecule type" value="Genomic_DNA"/>
</dbReference>
<sequence>MAGGDEFLRPYGFGGPALIDLGLRGALRRRGGDFYQELLHCRAPLDGGVTCRTQQIMAQASAVRRCCRTDSGGERRSTSADARRLCLGEGTYGRVPMLQLCRKSSEVRKV</sequence>
<evidence type="ECO:0000313" key="1">
    <source>
        <dbReference type="EMBL" id="GAA1715465.1"/>
    </source>
</evidence>
<dbReference type="Proteomes" id="UP001500618">
    <property type="component" value="Unassembled WGS sequence"/>
</dbReference>
<protein>
    <submittedName>
        <fullName evidence="1">Uncharacterized protein</fullName>
    </submittedName>
</protein>
<gene>
    <name evidence="1" type="ORF">GCM10009765_75360</name>
</gene>